<keyword evidence="4 9" id="KW-0812">Transmembrane</keyword>
<dbReference type="Pfam" id="PF01757">
    <property type="entry name" value="Acyl_transf_3"/>
    <property type="match status" value="1"/>
</dbReference>
<dbReference type="SUPFAM" id="SSF52266">
    <property type="entry name" value="SGNH hydrolase"/>
    <property type="match status" value="1"/>
</dbReference>
<gene>
    <name evidence="11" type="ORF">V5S96_02640</name>
</gene>
<evidence type="ECO:0000259" key="10">
    <source>
        <dbReference type="Pfam" id="PF01757"/>
    </source>
</evidence>
<dbReference type="RefSeq" id="WP_337889141.1">
    <property type="nucleotide sequence ID" value="NZ_JBAHVI010000001.1"/>
</dbReference>
<keyword evidence="7 11" id="KW-0012">Acyltransferase</keyword>
<dbReference type="EMBL" id="JBAHVJ010000003">
    <property type="protein sequence ID" value="MEJ4099260.1"/>
    <property type="molecule type" value="Genomic_DNA"/>
</dbReference>
<evidence type="ECO:0000256" key="1">
    <source>
        <dbReference type="ARBA" id="ARBA00004651"/>
    </source>
</evidence>
<feature type="transmembrane region" description="Helical" evidence="9">
    <location>
        <begin position="261"/>
        <end position="284"/>
    </location>
</feature>
<dbReference type="InterPro" id="IPR036514">
    <property type="entry name" value="SGNH_hydro_sf"/>
</dbReference>
<feature type="transmembrane region" description="Helical" evidence="9">
    <location>
        <begin position="235"/>
        <end position="255"/>
    </location>
</feature>
<dbReference type="InterPro" id="IPR002656">
    <property type="entry name" value="Acyl_transf_3_dom"/>
</dbReference>
<keyword evidence="12" id="KW-1185">Reference proteome</keyword>
<evidence type="ECO:0000256" key="8">
    <source>
        <dbReference type="SAM" id="MobiDB-lite"/>
    </source>
</evidence>
<feature type="transmembrane region" description="Helical" evidence="9">
    <location>
        <begin position="305"/>
        <end position="323"/>
    </location>
</feature>
<dbReference type="Gene3D" id="3.40.50.1110">
    <property type="entry name" value="SGNH hydrolase"/>
    <property type="match status" value="1"/>
</dbReference>
<feature type="region of interest" description="Disordered" evidence="8">
    <location>
        <begin position="413"/>
        <end position="433"/>
    </location>
</feature>
<evidence type="ECO:0000256" key="3">
    <source>
        <dbReference type="ARBA" id="ARBA00022679"/>
    </source>
</evidence>
<keyword evidence="5 9" id="KW-1133">Transmembrane helix</keyword>
<name>A0ABU8NY03_9CORY</name>
<feature type="transmembrane region" description="Helical" evidence="9">
    <location>
        <begin position="160"/>
        <end position="183"/>
    </location>
</feature>
<proteinExistence type="predicted"/>
<dbReference type="GO" id="GO:0016746">
    <property type="term" value="F:acyltransferase activity"/>
    <property type="evidence" value="ECO:0007669"/>
    <property type="project" value="UniProtKB-KW"/>
</dbReference>
<dbReference type="EC" id="2.3.1.-" evidence="11"/>
<evidence type="ECO:0000313" key="12">
    <source>
        <dbReference type="Proteomes" id="UP001359781"/>
    </source>
</evidence>
<feature type="transmembrane region" description="Helical" evidence="9">
    <location>
        <begin position="28"/>
        <end position="49"/>
    </location>
</feature>
<evidence type="ECO:0000256" key="7">
    <source>
        <dbReference type="ARBA" id="ARBA00023315"/>
    </source>
</evidence>
<feature type="transmembrane region" description="Helical" evidence="9">
    <location>
        <begin position="70"/>
        <end position="90"/>
    </location>
</feature>
<comment type="caution">
    <text evidence="11">The sequence shown here is derived from an EMBL/GenBank/DDBJ whole genome shotgun (WGS) entry which is preliminary data.</text>
</comment>
<evidence type="ECO:0000313" key="11">
    <source>
        <dbReference type="EMBL" id="MEJ4099260.1"/>
    </source>
</evidence>
<feature type="compositionally biased region" description="Low complexity" evidence="8">
    <location>
        <begin position="419"/>
        <end position="433"/>
    </location>
</feature>
<dbReference type="PANTHER" id="PTHR23028">
    <property type="entry name" value="ACETYLTRANSFERASE"/>
    <property type="match status" value="1"/>
</dbReference>
<feature type="transmembrane region" description="Helical" evidence="9">
    <location>
        <begin position="376"/>
        <end position="394"/>
    </location>
</feature>
<feature type="transmembrane region" description="Helical" evidence="9">
    <location>
        <begin position="195"/>
        <end position="214"/>
    </location>
</feature>
<keyword evidence="6 9" id="KW-0472">Membrane</keyword>
<feature type="domain" description="Acyltransferase 3" evidence="10">
    <location>
        <begin position="2"/>
        <end position="343"/>
    </location>
</feature>
<feature type="transmembrane region" description="Helical" evidence="9">
    <location>
        <begin position="329"/>
        <end position="350"/>
    </location>
</feature>
<evidence type="ECO:0000256" key="6">
    <source>
        <dbReference type="ARBA" id="ARBA00023136"/>
    </source>
</evidence>
<dbReference type="Proteomes" id="UP001359781">
    <property type="component" value="Unassembled WGS sequence"/>
</dbReference>
<keyword evidence="2" id="KW-1003">Cell membrane</keyword>
<keyword evidence="3 11" id="KW-0808">Transferase</keyword>
<evidence type="ECO:0000256" key="2">
    <source>
        <dbReference type="ARBA" id="ARBA00022475"/>
    </source>
</evidence>
<dbReference type="InterPro" id="IPR050879">
    <property type="entry name" value="Acyltransferase_3"/>
</dbReference>
<accession>A0ABU8NY03</accession>
<comment type="subcellular location">
    <subcellularLocation>
        <location evidence="1">Cell membrane</location>
        <topology evidence="1">Multi-pass membrane protein</topology>
    </subcellularLocation>
</comment>
<evidence type="ECO:0000256" key="4">
    <source>
        <dbReference type="ARBA" id="ARBA00022692"/>
    </source>
</evidence>
<evidence type="ECO:0000256" key="5">
    <source>
        <dbReference type="ARBA" id="ARBA00022989"/>
    </source>
</evidence>
<sequence length="605" mass="65051">MPGLDGLRGIAVLGVVVYHYFPHALPGGFLGVDVFFVLSGFLITALLLREKVMTGRISLTGFWLRRVRRILPLAMVVLIVTTAVVGVIGGDVAVRLRSQFVGVAFFINNWVQIAQGNSYFDQATANVTMHYWSLAIEEQYYLLWPLVVMGVLVIMGRRRVLAAVAVGLAVASALAMVVVYVPGTDASRVYYGTDTHAFGLLLGSALAAAITSTSSEQTADSFPLYRWLGVFRHRWVNQWVPAGCLTALVMMMVMLSDASAMTYRGGLAVACVLTAVIVMGLVCGGNVTEELCTVSVLRWLGDRSFSLYLWHWPVFVVAGVLLPHDTGKIAVGAVSLVVSLVLSQGSYCWIERPIVARGYRGAWRGLLVRMTPRRSIALGAGSATLLAGTVYGLVTAPAAGSLEEDLSRYSAQLEQQSDAAAARPTATPRKTPEATTITMLGDSVMLAASEALSEEFPDTHIDAEVGRHYAEAATRIEELSAQGALGEAVVLGLGTNGPSDGAGDQGVLDRIHAAVGEERALVYVLPYGDRSYMADAEAEILSDARVHENTVVADWCHAARDNAELLREDRIHPSTEGGYAYARAIREAMEQWATGEKKVPEQCGV</sequence>
<reference evidence="11 12" key="1">
    <citation type="submission" date="2024-02" db="EMBL/GenBank/DDBJ databases">
        <title>Whole genome sequencing and characterization of Corynebacterium isolated from the ocular surface of dry eye disease sufferers.</title>
        <authorList>
            <person name="Naqvi M."/>
        </authorList>
    </citation>
    <scope>NUCLEOTIDE SEQUENCE [LARGE SCALE GENOMIC DNA]</scope>
    <source>
        <strain evidence="11 12">PCRF</strain>
    </source>
</reference>
<organism evidence="11 12">
    <name type="scientific">Corynebacterium mastitidis</name>
    <dbReference type="NCBI Taxonomy" id="161890"/>
    <lineage>
        <taxon>Bacteria</taxon>
        <taxon>Bacillati</taxon>
        <taxon>Actinomycetota</taxon>
        <taxon>Actinomycetes</taxon>
        <taxon>Mycobacteriales</taxon>
        <taxon>Corynebacteriaceae</taxon>
        <taxon>Corynebacterium</taxon>
    </lineage>
</organism>
<evidence type="ECO:0000256" key="9">
    <source>
        <dbReference type="SAM" id="Phobius"/>
    </source>
</evidence>
<protein>
    <submittedName>
        <fullName evidence="11">Acyltransferase family protein</fullName>
        <ecNumber evidence="11">2.3.1.-</ecNumber>
    </submittedName>
</protein>
<feature type="transmembrane region" description="Helical" evidence="9">
    <location>
        <begin position="139"/>
        <end position="155"/>
    </location>
</feature>
<dbReference type="PANTHER" id="PTHR23028:SF53">
    <property type="entry name" value="ACYL_TRANSF_3 DOMAIN-CONTAINING PROTEIN"/>
    <property type="match status" value="1"/>
</dbReference>